<proteinExistence type="predicted"/>
<name>A0ACB9D7J3_9ASTR</name>
<comment type="caution">
    <text evidence="1">The sequence shown here is derived from an EMBL/GenBank/DDBJ whole genome shotgun (WGS) entry which is preliminary data.</text>
</comment>
<reference evidence="1 2" key="2">
    <citation type="journal article" date="2022" name="Mol. Ecol. Resour.">
        <title>The genomes of chicory, endive, great burdock and yacon provide insights into Asteraceae paleo-polyploidization history and plant inulin production.</title>
        <authorList>
            <person name="Fan W."/>
            <person name="Wang S."/>
            <person name="Wang H."/>
            <person name="Wang A."/>
            <person name="Jiang F."/>
            <person name="Liu H."/>
            <person name="Zhao H."/>
            <person name="Xu D."/>
            <person name="Zhang Y."/>
        </authorList>
    </citation>
    <scope>NUCLEOTIDE SEQUENCE [LARGE SCALE GENOMIC DNA]</scope>
    <source>
        <strain evidence="2">cv. Yunnan</strain>
        <tissue evidence="1">Leaves</tissue>
    </source>
</reference>
<evidence type="ECO:0000313" key="1">
    <source>
        <dbReference type="EMBL" id="KAI3742532.1"/>
    </source>
</evidence>
<sequence length="386" mass="43233">MGFGHLLTFMVEGILAKLGHYGVDRHLDNVTPLDVCDNSVRRWRESYPGRFIAPTEIVLNIGNAADVDNFNFRLDSLMLFLTITVECYKQGRRKETILSYLTEETDLSDIDWCAYIIESIRDCKVGWKRCDPGSPFAGPLTILADEILQAEKMFSLVLENKKILETKNEELYKKKPEDEEVLSLVARYNSSLKRICTGEIMEVDYKIMSVLEGLNVNEKDCSGDGKNEVICEISVNENDCEGKDSSDAGEDIEDGGLVRTVKDRSDIVHNEGKDSSDAREDIEDGGLVRIVKDSSDKAHNEGPDEQENQTEEETRGNIDAGVEYKNQKKDDKVNAGDFEGPSFSFGFTQDGINIHENENLNDGLVGLGNDKPNDEDKVEKGTSKFM</sequence>
<accession>A0ACB9D7J3</accession>
<dbReference type="EMBL" id="CM042037">
    <property type="protein sequence ID" value="KAI3742532.1"/>
    <property type="molecule type" value="Genomic_DNA"/>
</dbReference>
<protein>
    <submittedName>
        <fullName evidence="1">Uncharacterized protein</fullName>
    </submittedName>
</protein>
<evidence type="ECO:0000313" key="2">
    <source>
        <dbReference type="Proteomes" id="UP001056120"/>
    </source>
</evidence>
<dbReference type="Proteomes" id="UP001056120">
    <property type="component" value="Linkage Group LG20"/>
</dbReference>
<keyword evidence="2" id="KW-1185">Reference proteome</keyword>
<reference evidence="2" key="1">
    <citation type="journal article" date="2022" name="Mol. Ecol. Resour.">
        <title>The genomes of chicory, endive, great burdock and yacon provide insights into Asteraceae palaeo-polyploidization history and plant inulin production.</title>
        <authorList>
            <person name="Fan W."/>
            <person name="Wang S."/>
            <person name="Wang H."/>
            <person name="Wang A."/>
            <person name="Jiang F."/>
            <person name="Liu H."/>
            <person name="Zhao H."/>
            <person name="Xu D."/>
            <person name="Zhang Y."/>
        </authorList>
    </citation>
    <scope>NUCLEOTIDE SEQUENCE [LARGE SCALE GENOMIC DNA]</scope>
    <source>
        <strain evidence="2">cv. Yunnan</strain>
    </source>
</reference>
<gene>
    <name evidence="1" type="ORF">L1987_60217</name>
</gene>
<organism evidence="1 2">
    <name type="scientific">Smallanthus sonchifolius</name>
    <dbReference type="NCBI Taxonomy" id="185202"/>
    <lineage>
        <taxon>Eukaryota</taxon>
        <taxon>Viridiplantae</taxon>
        <taxon>Streptophyta</taxon>
        <taxon>Embryophyta</taxon>
        <taxon>Tracheophyta</taxon>
        <taxon>Spermatophyta</taxon>
        <taxon>Magnoliopsida</taxon>
        <taxon>eudicotyledons</taxon>
        <taxon>Gunneridae</taxon>
        <taxon>Pentapetalae</taxon>
        <taxon>asterids</taxon>
        <taxon>campanulids</taxon>
        <taxon>Asterales</taxon>
        <taxon>Asteraceae</taxon>
        <taxon>Asteroideae</taxon>
        <taxon>Heliantheae alliance</taxon>
        <taxon>Millerieae</taxon>
        <taxon>Smallanthus</taxon>
    </lineage>
</organism>